<evidence type="ECO:0000313" key="9">
    <source>
        <dbReference type="Proteomes" id="UP000275012"/>
    </source>
</evidence>
<dbReference type="OrthoDB" id="9766860at2"/>
<accession>A0A3M2HVY3</accession>
<comment type="similarity">
    <text evidence="2">Belongs to the TrbI/VirB10 family.</text>
</comment>
<dbReference type="Proteomes" id="UP000275012">
    <property type="component" value="Unassembled WGS sequence"/>
</dbReference>
<reference evidence="8 9" key="1">
    <citation type="submission" date="2018-10" db="EMBL/GenBank/DDBJ databases">
        <title>Proposal of Lysobacter pythonis sp. nov. isolated from royal pythons (Python regius).</title>
        <authorList>
            <person name="Hans-Juergen B."/>
            <person name="Huptas C."/>
            <person name="Sandra B."/>
            <person name="Igor L."/>
            <person name="Joachim S."/>
            <person name="Siegfried S."/>
            <person name="Mareike W."/>
            <person name="Peter K."/>
        </authorList>
    </citation>
    <scope>NUCLEOTIDE SEQUENCE [LARGE SCALE GENOMIC DNA]</scope>
    <source>
        <strain evidence="8 9">4284/11</strain>
    </source>
</reference>
<organism evidence="8 9">
    <name type="scientific">Solilutibacter pythonis</name>
    <dbReference type="NCBI Taxonomy" id="2483112"/>
    <lineage>
        <taxon>Bacteria</taxon>
        <taxon>Pseudomonadati</taxon>
        <taxon>Pseudomonadota</taxon>
        <taxon>Gammaproteobacteria</taxon>
        <taxon>Lysobacterales</taxon>
        <taxon>Lysobacteraceae</taxon>
        <taxon>Solilutibacter</taxon>
    </lineage>
</organism>
<dbReference type="InterPro" id="IPR042217">
    <property type="entry name" value="T4SS_VirB10/TrbI"/>
</dbReference>
<evidence type="ECO:0000256" key="6">
    <source>
        <dbReference type="SAM" id="MobiDB-lite"/>
    </source>
</evidence>
<dbReference type="Gene3D" id="2.40.128.260">
    <property type="entry name" value="Type IV secretion system, VirB10/TraB/TrbI"/>
    <property type="match status" value="1"/>
</dbReference>
<evidence type="ECO:0000256" key="7">
    <source>
        <dbReference type="SAM" id="Phobius"/>
    </source>
</evidence>
<evidence type="ECO:0000256" key="2">
    <source>
        <dbReference type="ARBA" id="ARBA00010265"/>
    </source>
</evidence>
<feature type="transmembrane region" description="Helical" evidence="7">
    <location>
        <begin position="31"/>
        <end position="50"/>
    </location>
</feature>
<comment type="subcellular location">
    <subcellularLocation>
        <location evidence="1">Membrane</location>
        <topology evidence="1">Single-pass membrane protein</topology>
    </subcellularLocation>
</comment>
<dbReference type="GO" id="GO:0016020">
    <property type="term" value="C:membrane"/>
    <property type="evidence" value="ECO:0007669"/>
    <property type="project" value="UniProtKB-SubCell"/>
</dbReference>
<sequence>MRGEQGAQQPNLDEAAPTLTVNEVRQLNRKALFFLAGIVLILLAMAFWFMNSLSNRERQPAQAAAPAPVIETPDMPEQRPATPAQPVEVVRNPPPPLPVLPPNEPNSPGPGRQEGPVGPTLMERRMTNGELPPSEGMEGGGVPGRPDGETAVAEISKPKARAKRLNNPDTLLVRGTYIRCVLETRLVTDLAGPASCIVSEPIYSINGRRLLLPVGTKLLGSYGGGGNAEGQARNRVAVIWDRAITPNGLDVTMSSPSMDNLGGVGVPGQYTAHWANRITTAVLVSLISDVFKYAGEKHGPRSSVYLPGAGAVIEQPYQSNTARTVQNLAQQAVQESALRRPTITVNQGSMLNVYVSQDVDFTGALSGR</sequence>
<dbReference type="EMBL" id="RFLY01000011">
    <property type="protein sequence ID" value="RMH91062.1"/>
    <property type="molecule type" value="Genomic_DNA"/>
</dbReference>
<protein>
    <submittedName>
        <fullName evidence="8">TrbI/VirB10 family protein</fullName>
    </submittedName>
</protein>
<dbReference type="Pfam" id="PF03743">
    <property type="entry name" value="TrbI"/>
    <property type="match status" value="1"/>
</dbReference>
<keyword evidence="5 7" id="KW-0472">Membrane</keyword>
<evidence type="ECO:0000313" key="8">
    <source>
        <dbReference type="EMBL" id="RMH91062.1"/>
    </source>
</evidence>
<evidence type="ECO:0000256" key="5">
    <source>
        <dbReference type="ARBA" id="ARBA00023136"/>
    </source>
</evidence>
<comment type="caution">
    <text evidence="8">The sequence shown here is derived from an EMBL/GenBank/DDBJ whole genome shotgun (WGS) entry which is preliminary data.</text>
</comment>
<proteinExistence type="inferred from homology"/>
<evidence type="ECO:0000256" key="4">
    <source>
        <dbReference type="ARBA" id="ARBA00022989"/>
    </source>
</evidence>
<evidence type="ECO:0000256" key="1">
    <source>
        <dbReference type="ARBA" id="ARBA00004167"/>
    </source>
</evidence>
<feature type="region of interest" description="Disordered" evidence="6">
    <location>
        <begin position="71"/>
        <end position="145"/>
    </location>
</feature>
<dbReference type="AlphaFoldDB" id="A0A3M2HVY3"/>
<keyword evidence="9" id="KW-1185">Reference proteome</keyword>
<keyword evidence="3 7" id="KW-0812">Transmembrane</keyword>
<dbReference type="InterPro" id="IPR005498">
    <property type="entry name" value="T4SS_VirB10/TraB/TrbI"/>
</dbReference>
<gene>
    <name evidence="8" type="ORF">EBB59_08530</name>
</gene>
<feature type="compositionally biased region" description="Pro residues" evidence="6">
    <location>
        <begin position="92"/>
        <end position="108"/>
    </location>
</feature>
<name>A0A3M2HVY3_9GAMM</name>
<evidence type="ECO:0000256" key="3">
    <source>
        <dbReference type="ARBA" id="ARBA00022692"/>
    </source>
</evidence>
<dbReference type="CDD" id="cd16429">
    <property type="entry name" value="VirB10"/>
    <property type="match status" value="1"/>
</dbReference>
<keyword evidence="4 7" id="KW-1133">Transmembrane helix</keyword>